<dbReference type="AlphaFoldDB" id="A0A0A8YTL7"/>
<name>A0A0A8YTL7_ARUDO</name>
<dbReference type="EMBL" id="GBRH01269112">
    <property type="protein sequence ID" value="JAD28783.1"/>
    <property type="molecule type" value="Transcribed_RNA"/>
</dbReference>
<accession>A0A0A8YTL7</accession>
<proteinExistence type="predicted"/>
<feature type="region of interest" description="Disordered" evidence="1">
    <location>
        <begin position="36"/>
        <end position="88"/>
    </location>
</feature>
<reference evidence="2" key="2">
    <citation type="journal article" date="2015" name="Data Brief">
        <title>Shoot transcriptome of the giant reed, Arundo donax.</title>
        <authorList>
            <person name="Barrero R.A."/>
            <person name="Guerrero F.D."/>
            <person name="Moolhuijzen P."/>
            <person name="Goolsby J.A."/>
            <person name="Tidwell J."/>
            <person name="Bellgard S.E."/>
            <person name="Bellgard M.I."/>
        </authorList>
    </citation>
    <scope>NUCLEOTIDE SEQUENCE</scope>
    <source>
        <tissue evidence="2">Shoot tissue taken approximately 20 cm above the soil surface</tissue>
    </source>
</reference>
<reference evidence="2" key="1">
    <citation type="submission" date="2014-09" db="EMBL/GenBank/DDBJ databases">
        <authorList>
            <person name="Magalhaes I.L.F."/>
            <person name="Oliveira U."/>
            <person name="Santos F.R."/>
            <person name="Vidigal T.H.D.A."/>
            <person name="Brescovit A.D."/>
            <person name="Santos A.J."/>
        </authorList>
    </citation>
    <scope>NUCLEOTIDE SEQUENCE</scope>
    <source>
        <tissue evidence="2">Shoot tissue taken approximately 20 cm above the soil surface</tissue>
    </source>
</reference>
<organism evidence="2">
    <name type="scientific">Arundo donax</name>
    <name type="common">Giant reed</name>
    <name type="synonym">Donax arundinaceus</name>
    <dbReference type="NCBI Taxonomy" id="35708"/>
    <lineage>
        <taxon>Eukaryota</taxon>
        <taxon>Viridiplantae</taxon>
        <taxon>Streptophyta</taxon>
        <taxon>Embryophyta</taxon>
        <taxon>Tracheophyta</taxon>
        <taxon>Spermatophyta</taxon>
        <taxon>Magnoliopsida</taxon>
        <taxon>Liliopsida</taxon>
        <taxon>Poales</taxon>
        <taxon>Poaceae</taxon>
        <taxon>PACMAD clade</taxon>
        <taxon>Arundinoideae</taxon>
        <taxon>Arundineae</taxon>
        <taxon>Arundo</taxon>
    </lineage>
</organism>
<protein>
    <submittedName>
        <fullName evidence="2">Uncharacterized protein</fullName>
    </submittedName>
</protein>
<evidence type="ECO:0000313" key="2">
    <source>
        <dbReference type="EMBL" id="JAD28783.1"/>
    </source>
</evidence>
<sequence>MRAISVKCFDRGPPRCMLSKPSDLRCAVQTEAGTKTIGSSTPLLPPFAGRRRQTSTASPEASAAKADQEVSASSFAHGESGQREATTG</sequence>
<evidence type="ECO:0000256" key="1">
    <source>
        <dbReference type="SAM" id="MobiDB-lite"/>
    </source>
</evidence>